<dbReference type="PROSITE" id="PS50059">
    <property type="entry name" value="FKBP_PPIASE"/>
    <property type="match status" value="1"/>
</dbReference>
<organism evidence="8 9">
    <name type="scientific">Durusdinium trenchii</name>
    <dbReference type="NCBI Taxonomy" id="1381693"/>
    <lineage>
        <taxon>Eukaryota</taxon>
        <taxon>Sar</taxon>
        <taxon>Alveolata</taxon>
        <taxon>Dinophyceae</taxon>
        <taxon>Suessiales</taxon>
        <taxon>Symbiodiniaceae</taxon>
        <taxon>Durusdinium</taxon>
    </lineage>
</organism>
<dbReference type="InterPro" id="IPR046357">
    <property type="entry name" value="PPIase_dom_sf"/>
</dbReference>
<dbReference type="Pfam" id="PF00254">
    <property type="entry name" value="FKBP_C"/>
    <property type="match status" value="1"/>
</dbReference>
<gene>
    <name evidence="8" type="ORF">SCF082_LOCUS106</name>
</gene>
<evidence type="ECO:0000313" key="8">
    <source>
        <dbReference type="EMBL" id="CAK8985346.1"/>
    </source>
</evidence>
<reference evidence="8 9" key="1">
    <citation type="submission" date="2024-02" db="EMBL/GenBank/DDBJ databases">
        <authorList>
            <person name="Chen Y."/>
            <person name="Shah S."/>
            <person name="Dougan E. K."/>
            <person name="Thang M."/>
            <person name="Chan C."/>
        </authorList>
    </citation>
    <scope>NUCLEOTIDE SEQUENCE [LARGE SCALE GENOMIC DNA]</scope>
</reference>
<feature type="domain" description="PPIase FKBP-type" evidence="7">
    <location>
        <begin position="152"/>
        <end position="232"/>
    </location>
</feature>
<feature type="region of interest" description="Disordered" evidence="6">
    <location>
        <begin position="242"/>
        <end position="266"/>
    </location>
</feature>
<evidence type="ECO:0000256" key="3">
    <source>
        <dbReference type="ARBA" id="ARBA00023110"/>
    </source>
</evidence>
<dbReference type="EC" id="5.2.1.8" evidence="2 5"/>
<evidence type="ECO:0000256" key="4">
    <source>
        <dbReference type="ARBA" id="ARBA00023235"/>
    </source>
</evidence>
<keyword evidence="9" id="KW-1185">Reference proteome</keyword>
<name>A0ABP0H552_9DINO</name>
<sequence length="266" mass="28943">MPSHVLAANRFAALRSDSEEEGEDGEAKPRRKVKKGIKRKAGKLKSKQEALTPEDPVLGATDAEADAAGAFDPSAGTAQLRRKRKRRPSATAERLSEGTATARSEMTEEARVDTKHDPGTLLPLGATKTLPGGVVIKVLRAAPFGAPVALKGSEVRLIYEGRLAKNQRRFDNGEIDFLLGDGTMLPGFVQGVTGMGVGERRLIQIPWKLGYGKKGKKPKIPPMSDLDFDASLTFCGIDWKERSKKSEMSNKRREAAKRRGKKPRAT</sequence>
<accession>A0ABP0H552</accession>
<evidence type="ECO:0000313" key="9">
    <source>
        <dbReference type="Proteomes" id="UP001642464"/>
    </source>
</evidence>
<proteinExistence type="predicted"/>
<keyword evidence="3 5" id="KW-0697">Rotamase</keyword>
<dbReference type="InterPro" id="IPR001179">
    <property type="entry name" value="PPIase_FKBP_dom"/>
</dbReference>
<evidence type="ECO:0000256" key="6">
    <source>
        <dbReference type="SAM" id="MobiDB-lite"/>
    </source>
</evidence>
<feature type="compositionally biased region" description="Basic and acidic residues" evidence="6">
    <location>
        <begin position="242"/>
        <end position="253"/>
    </location>
</feature>
<feature type="compositionally biased region" description="Basic residues" evidence="6">
    <location>
        <begin position="254"/>
        <end position="266"/>
    </location>
</feature>
<keyword evidence="4 5" id="KW-0413">Isomerase</keyword>
<dbReference type="PANTHER" id="PTHR43811">
    <property type="entry name" value="FKBP-TYPE PEPTIDYL-PROLYL CIS-TRANS ISOMERASE FKPA"/>
    <property type="match status" value="1"/>
</dbReference>
<feature type="compositionally biased region" description="Basic residues" evidence="6">
    <location>
        <begin position="29"/>
        <end position="45"/>
    </location>
</feature>
<dbReference type="SUPFAM" id="SSF54534">
    <property type="entry name" value="FKBP-like"/>
    <property type="match status" value="1"/>
</dbReference>
<protein>
    <recommendedName>
        <fullName evidence="2 5">peptidylprolyl isomerase</fullName>
        <ecNumber evidence="2 5">5.2.1.8</ecNumber>
    </recommendedName>
</protein>
<evidence type="ECO:0000256" key="2">
    <source>
        <dbReference type="ARBA" id="ARBA00013194"/>
    </source>
</evidence>
<dbReference type="Proteomes" id="UP001642464">
    <property type="component" value="Unassembled WGS sequence"/>
</dbReference>
<feature type="compositionally biased region" description="Basic and acidic residues" evidence="6">
    <location>
        <begin position="105"/>
        <end position="118"/>
    </location>
</feature>
<evidence type="ECO:0000259" key="7">
    <source>
        <dbReference type="PROSITE" id="PS50059"/>
    </source>
</evidence>
<dbReference type="PANTHER" id="PTHR43811:SF19">
    <property type="entry name" value="39 KDA FK506-BINDING NUCLEAR PROTEIN"/>
    <property type="match status" value="1"/>
</dbReference>
<dbReference type="EMBL" id="CAXAMM010000002">
    <property type="protein sequence ID" value="CAK8985346.1"/>
    <property type="molecule type" value="Genomic_DNA"/>
</dbReference>
<evidence type="ECO:0000256" key="1">
    <source>
        <dbReference type="ARBA" id="ARBA00000971"/>
    </source>
</evidence>
<evidence type="ECO:0000256" key="5">
    <source>
        <dbReference type="PROSITE-ProRule" id="PRU00277"/>
    </source>
</evidence>
<dbReference type="Gene3D" id="3.10.50.40">
    <property type="match status" value="1"/>
</dbReference>
<comment type="catalytic activity">
    <reaction evidence="1 5">
        <text>[protein]-peptidylproline (omega=180) = [protein]-peptidylproline (omega=0)</text>
        <dbReference type="Rhea" id="RHEA:16237"/>
        <dbReference type="Rhea" id="RHEA-COMP:10747"/>
        <dbReference type="Rhea" id="RHEA-COMP:10748"/>
        <dbReference type="ChEBI" id="CHEBI:83833"/>
        <dbReference type="ChEBI" id="CHEBI:83834"/>
        <dbReference type="EC" id="5.2.1.8"/>
    </reaction>
</comment>
<comment type="caution">
    <text evidence="8">The sequence shown here is derived from an EMBL/GenBank/DDBJ whole genome shotgun (WGS) entry which is preliminary data.</text>
</comment>
<dbReference type="GO" id="GO:0016853">
    <property type="term" value="F:isomerase activity"/>
    <property type="evidence" value="ECO:0007669"/>
    <property type="project" value="UniProtKB-KW"/>
</dbReference>
<feature type="compositionally biased region" description="Low complexity" evidence="6">
    <location>
        <begin position="59"/>
        <end position="76"/>
    </location>
</feature>
<feature type="region of interest" description="Disordered" evidence="6">
    <location>
        <begin position="1"/>
        <end position="124"/>
    </location>
</feature>